<accession>A0A941F6V7</accession>
<name>A0A941F6V7_9BACT</name>
<protein>
    <submittedName>
        <fullName evidence="1">Uncharacterized protein</fullName>
    </submittedName>
</protein>
<organism evidence="1 2">
    <name type="scientific">Carboxylicivirga sediminis</name>
    <dbReference type="NCBI Taxonomy" id="2006564"/>
    <lineage>
        <taxon>Bacteria</taxon>
        <taxon>Pseudomonadati</taxon>
        <taxon>Bacteroidota</taxon>
        <taxon>Bacteroidia</taxon>
        <taxon>Marinilabiliales</taxon>
        <taxon>Marinilabiliaceae</taxon>
        <taxon>Carboxylicivirga</taxon>
    </lineage>
</organism>
<dbReference type="Proteomes" id="UP000679220">
    <property type="component" value="Unassembled WGS sequence"/>
</dbReference>
<gene>
    <name evidence="1" type="ORF">KDU71_18930</name>
</gene>
<comment type="caution">
    <text evidence="1">The sequence shown here is derived from an EMBL/GenBank/DDBJ whole genome shotgun (WGS) entry which is preliminary data.</text>
</comment>
<dbReference type="AlphaFoldDB" id="A0A941F6V7"/>
<proteinExistence type="predicted"/>
<evidence type="ECO:0000313" key="1">
    <source>
        <dbReference type="EMBL" id="MBR8537652.1"/>
    </source>
</evidence>
<keyword evidence="2" id="KW-1185">Reference proteome</keyword>
<reference evidence="1" key="1">
    <citation type="journal article" date="2018" name="Int. J. Syst. Evol. Microbiol.">
        <title>Carboxylicivirga sediminis sp. nov., isolated from coastal sediment.</title>
        <authorList>
            <person name="Wang F.Q."/>
            <person name="Ren L.H."/>
            <person name="Zou R.J."/>
            <person name="Sun Y.Z."/>
            <person name="Liu X.J."/>
            <person name="Jiang F."/>
            <person name="Liu L.J."/>
        </authorList>
    </citation>
    <scope>NUCLEOTIDE SEQUENCE</scope>
    <source>
        <strain evidence="1">JR1</strain>
    </source>
</reference>
<evidence type="ECO:0000313" key="2">
    <source>
        <dbReference type="Proteomes" id="UP000679220"/>
    </source>
</evidence>
<sequence>MKQIFSILAFICIYNLGFSQHDFLFEKKCLGDIRAHEKSINSICLGFVKYQVPNDFFQTAKKNHDYYPLCYKRTNDDFSPQLIIKYYYDEQDSTLLVTSYDWNIMDHVDYLKTDGDKFEVEKKRKNEYLNKYKTIKQELINKYGEPTTIKETISTDGYLYRLSWENGSNNIHVLLNFSTKLKTLLGNMKFGLYNIRVKIEYI</sequence>
<dbReference type="EMBL" id="JAGTAR010000037">
    <property type="protein sequence ID" value="MBR8537652.1"/>
    <property type="molecule type" value="Genomic_DNA"/>
</dbReference>
<dbReference type="RefSeq" id="WP_212192677.1">
    <property type="nucleotide sequence ID" value="NZ_JAGTAR010000037.1"/>
</dbReference>
<reference evidence="1" key="2">
    <citation type="submission" date="2021-04" db="EMBL/GenBank/DDBJ databases">
        <authorList>
            <person name="Zhang T."/>
            <person name="Zhang Y."/>
            <person name="Lu D."/>
            <person name="Zuo D."/>
            <person name="Du Z."/>
        </authorList>
    </citation>
    <scope>NUCLEOTIDE SEQUENCE</scope>
    <source>
        <strain evidence="1">JR1</strain>
    </source>
</reference>